<name>A0A5C5U1H6_9GAMM</name>
<evidence type="ECO:0000259" key="14">
    <source>
        <dbReference type="Pfam" id="PF07715"/>
    </source>
</evidence>
<comment type="similarity">
    <text evidence="9 11">Belongs to the TonB-dependent receptor family.</text>
</comment>
<evidence type="ECO:0000256" key="12">
    <source>
        <dbReference type="SAM" id="SignalP"/>
    </source>
</evidence>
<dbReference type="PROSITE" id="PS51257">
    <property type="entry name" value="PROKAR_LIPOPROTEIN"/>
    <property type="match status" value="1"/>
</dbReference>
<dbReference type="InterPro" id="IPR037066">
    <property type="entry name" value="Plug_dom_sf"/>
</dbReference>
<protein>
    <submittedName>
        <fullName evidence="15">TonB-dependent receptor</fullName>
    </submittedName>
</protein>
<dbReference type="OrthoDB" id="8727862at2"/>
<evidence type="ECO:0000256" key="2">
    <source>
        <dbReference type="ARBA" id="ARBA00022448"/>
    </source>
</evidence>
<feature type="short sequence motif" description="TonB box" evidence="10">
    <location>
        <begin position="41"/>
        <end position="47"/>
    </location>
</feature>
<organism evidence="15 16">
    <name type="scientific">Luteimonas wenzhouensis</name>
    <dbReference type="NCBI Taxonomy" id="2599615"/>
    <lineage>
        <taxon>Bacteria</taxon>
        <taxon>Pseudomonadati</taxon>
        <taxon>Pseudomonadota</taxon>
        <taxon>Gammaproteobacteria</taxon>
        <taxon>Lysobacterales</taxon>
        <taxon>Lysobacteraceae</taxon>
        <taxon>Luteimonas</taxon>
    </lineage>
</organism>
<keyword evidence="4 9" id="KW-0812">Transmembrane</keyword>
<dbReference type="InterPro" id="IPR010104">
    <property type="entry name" value="TonB_rcpt_bac"/>
</dbReference>
<dbReference type="PROSITE" id="PS00430">
    <property type="entry name" value="TONB_DEPENDENT_REC_1"/>
    <property type="match status" value="1"/>
</dbReference>
<keyword evidence="7 9" id="KW-0472">Membrane</keyword>
<evidence type="ECO:0000256" key="7">
    <source>
        <dbReference type="ARBA" id="ARBA00023136"/>
    </source>
</evidence>
<dbReference type="Gene3D" id="2.40.170.20">
    <property type="entry name" value="TonB-dependent receptor, beta-barrel domain"/>
    <property type="match status" value="1"/>
</dbReference>
<evidence type="ECO:0000256" key="10">
    <source>
        <dbReference type="PROSITE-ProRule" id="PRU10143"/>
    </source>
</evidence>
<dbReference type="InterPro" id="IPR039426">
    <property type="entry name" value="TonB-dep_rcpt-like"/>
</dbReference>
<evidence type="ECO:0000256" key="9">
    <source>
        <dbReference type="PROSITE-ProRule" id="PRU01360"/>
    </source>
</evidence>
<dbReference type="Gene3D" id="2.170.130.10">
    <property type="entry name" value="TonB-dependent receptor, plug domain"/>
    <property type="match status" value="1"/>
</dbReference>
<reference evidence="15 16" key="1">
    <citation type="submission" date="2019-07" db="EMBL/GenBank/DDBJ databases">
        <title>Luteimonas sp. YD-1 nov., isolated from acidic soil.</title>
        <authorList>
            <person name="Zhou J."/>
        </authorList>
    </citation>
    <scope>NUCLEOTIDE SEQUENCE [LARGE SCALE GENOMIC DNA]</scope>
    <source>
        <strain evidence="15 16">YD-1</strain>
    </source>
</reference>
<evidence type="ECO:0000256" key="3">
    <source>
        <dbReference type="ARBA" id="ARBA00022452"/>
    </source>
</evidence>
<evidence type="ECO:0000313" key="16">
    <source>
        <dbReference type="Proteomes" id="UP000315949"/>
    </source>
</evidence>
<dbReference type="PANTHER" id="PTHR40980:SF4">
    <property type="entry name" value="TONB-DEPENDENT RECEPTOR-LIKE BETA-BARREL DOMAIN-CONTAINING PROTEIN"/>
    <property type="match status" value="1"/>
</dbReference>
<dbReference type="Pfam" id="PF00593">
    <property type="entry name" value="TonB_dep_Rec_b-barrel"/>
    <property type="match status" value="1"/>
</dbReference>
<dbReference type="InterPro" id="IPR010916">
    <property type="entry name" value="TonB_box_CS"/>
</dbReference>
<feature type="domain" description="TonB-dependent receptor plug" evidence="14">
    <location>
        <begin position="60"/>
        <end position="163"/>
    </location>
</feature>
<dbReference type="Proteomes" id="UP000315949">
    <property type="component" value="Unassembled WGS sequence"/>
</dbReference>
<dbReference type="PANTHER" id="PTHR40980">
    <property type="entry name" value="PLUG DOMAIN-CONTAINING PROTEIN"/>
    <property type="match status" value="1"/>
</dbReference>
<evidence type="ECO:0000259" key="13">
    <source>
        <dbReference type="Pfam" id="PF00593"/>
    </source>
</evidence>
<evidence type="ECO:0000256" key="4">
    <source>
        <dbReference type="ARBA" id="ARBA00022692"/>
    </source>
</evidence>
<keyword evidence="6 10" id="KW-0798">TonB box</keyword>
<dbReference type="Pfam" id="PF07715">
    <property type="entry name" value="Plug"/>
    <property type="match status" value="1"/>
</dbReference>
<dbReference type="CDD" id="cd01347">
    <property type="entry name" value="ligand_gated_channel"/>
    <property type="match status" value="1"/>
</dbReference>
<dbReference type="InterPro" id="IPR000531">
    <property type="entry name" value="Beta-barrel_TonB"/>
</dbReference>
<keyword evidence="5 12" id="KW-0732">Signal</keyword>
<gene>
    <name evidence="15" type="ORF">FQY79_08515</name>
</gene>
<keyword evidence="3 9" id="KW-1134">Transmembrane beta strand</keyword>
<sequence>MSRRHPLHLAIALVLASCASAGFARDAAPPMPGPSPVDLDTMVVRAQYESQLRAVDAKRSSDAIQDGVSADSMGQYPDQNVGESLSRLPGISVTRDQGEGRYVVIRGLDAALNSVTVDGIGMGTPEDGSRAAPLDVIPSESTERLTVVKAATPDMPGDSLGGTIMVESASAFDRDGRSMRLKAEASHQNLSGETSPKAAFNFSDVYGGTVGVVFGVSWQDRDYESDNVEIEYDDQFEDVAGGRLLPLEMQQRKYTINRERTGLNLNLDWRPDSDSQYYLRTLFTDFTDAETRQRNIIPLGEGDIAGYDGHSWQVENIAADDFSRRLRYRTKEEHTFTASAGGMNRVGRARFDYQLGYTRVRERVDDEVEMRFEYLGGEDMAIRLGPGAIPSFDVIDPAGDDGWLRNAGYGLDRLVVAPKQVDDEALSAKFDFTWTGEAATWKAGLLGRWRDRDVNVDEAEFRRGPEIDPSDWTAAAPSFRHGLFGEGLSSSAMRDWLRGNRDAFSARPQDVAENTMISLVEDYTAAEDVLASYLMATVDVGQLRVIAGARVERTQFEANGWRVDLDEDGVLATTRSSASSSYTSVLPGLHLRYDTDGDWVLRGAVTKTIARPSFGDISPRVSINRDDEEVELGNPQLDPYESINVDLSFERYIGESGIFSAGVFHKSIDGYIVETWTDSDAQFPGYEVTRPINGEDAKVFGVELNWQQKLDFLPGFWGGLLVSLSGTWLDTEFVAGTEDRAGETFVLPLSSERLYSAHLGWENDRLSARLAAVYRSEYLDEIGDDSRYDLWVAPNTQLDFSLDYSMGERWSLYFEASNLLDEPLELYQGSPATTLQNELYGRSYAVGLKLRF</sequence>
<keyword evidence="8 9" id="KW-0998">Cell outer membrane</keyword>
<keyword evidence="2 9" id="KW-0813">Transport</keyword>
<keyword evidence="15" id="KW-0675">Receptor</keyword>
<evidence type="ECO:0000256" key="5">
    <source>
        <dbReference type="ARBA" id="ARBA00022729"/>
    </source>
</evidence>
<keyword evidence="16" id="KW-1185">Reference proteome</keyword>
<dbReference type="PROSITE" id="PS52016">
    <property type="entry name" value="TONB_DEPENDENT_REC_3"/>
    <property type="match status" value="1"/>
</dbReference>
<dbReference type="AlphaFoldDB" id="A0A5C5U1H6"/>
<evidence type="ECO:0000313" key="15">
    <source>
        <dbReference type="EMBL" id="TWT19844.1"/>
    </source>
</evidence>
<evidence type="ECO:0000256" key="8">
    <source>
        <dbReference type="ARBA" id="ARBA00023237"/>
    </source>
</evidence>
<proteinExistence type="inferred from homology"/>
<feature type="signal peptide" evidence="12">
    <location>
        <begin position="1"/>
        <end position="24"/>
    </location>
</feature>
<feature type="chain" id="PRO_5022975965" evidence="12">
    <location>
        <begin position="25"/>
        <end position="852"/>
    </location>
</feature>
<dbReference type="NCBIfam" id="TIGR01782">
    <property type="entry name" value="TonB-Xanth-Caul"/>
    <property type="match status" value="1"/>
</dbReference>
<dbReference type="InterPro" id="IPR036942">
    <property type="entry name" value="Beta-barrel_TonB_sf"/>
</dbReference>
<comment type="caution">
    <text evidence="15">The sequence shown here is derived from an EMBL/GenBank/DDBJ whole genome shotgun (WGS) entry which is preliminary data.</text>
</comment>
<evidence type="ECO:0000256" key="6">
    <source>
        <dbReference type="ARBA" id="ARBA00023077"/>
    </source>
</evidence>
<feature type="domain" description="TonB-dependent receptor-like beta-barrel" evidence="13">
    <location>
        <begin position="402"/>
        <end position="819"/>
    </location>
</feature>
<comment type="subcellular location">
    <subcellularLocation>
        <location evidence="1 9">Cell outer membrane</location>
        <topology evidence="1 9">Multi-pass membrane protein</topology>
    </subcellularLocation>
</comment>
<dbReference type="EMBL" id="VOHE01000003">
    <property type="protein sequence ID" value="TWT19844.1"/>
    <property type="molecule type" value="Genomic_DNA"/>
</dbReference>
<dbReference type="InterPro" id="IPR012910">
    <property type="entry name" value="Plug_dom"/>
</dbReference>
<dbReference type="GO" id="GO:0009279">
    <property type="term" value="C:cell outer membrane"/>
    <property type="evidence" value="ECO:0007669"/>
    <property type="project" value="UniProtKB-SubCell"/>
</dbReference>
<evidence type="ECO:0000256" key="1">
    <source>
        <dbReference type="ARBA" id="ARBA00004571"/>
    </source>
</evidence>
<evidence type="ECO:0000256" key="11">
    <source>
        <dbReference type="RuleBase" id="RU003357"/>
    </source>
</evidence>
<dbReference type="SUPFAM" id="SSF56935">
    <property type="entry name" value="Porins"/>
    <property type="match status" value="1"/>
</dbReference>
<dbReference type="RefSeq" id="WP_146312465.1">
    <property type="nucleotide sequence ID" value="NZ_VOHE01000003.1"/>
</dbReference>
<accession>A0A5C5U1H6</accession>